<protein>
    <submittedName>
        <fullName evidence="3">3D domain-containing protein</fullName>
    </submittedName>
</protein>
<evidence type="ECO:0000313" key="4">
    <source>
        <dbReference type="Proteomes" id="UP000247612"/>
    </source>
</evidence>
<accession>A0A318KWF9</accession>
<dbReference type="GO" id="GO:0009254">
    <property type="term" value="P:peptidoglycan turnover"/>
    <property type="evidence" value="ECO:0007669"/>
    <property type="project" value="InterPro"/>
</dbReference>
<reference evidence="3 4" key="1">
    <citation type="submission" date="2018-05" db="EMBL/GenBank/DDBJ databases">
        <title>Genomic Encyclopedia of Type Strains, Phase IV (KMG-IV): sequencing the most valuable type-strain genomes for metagenomic binning, comparative biology and taxonomic classification.</title>
        <authorList>
            <person name="Goeker M."/>
        </authorList>
    </citation>
    <scope>NUCLEOTIDE SEQUENCE [LARGE SCALE GENOMIC DNA]</scope>
    <source>
        <strain evidence="3 4">JC118</strain>
    </source>
</reference>
<dbReference type="Pfam" id="PF06725">
    <property type="entry name" value="3D"/>
    <property type="match status" value="1"/>
</dbReference>
<dbReference type="EMBL" id="JALDAW010000022">
    <property type="protein sequence ID" value="MDY5169083.1"/>
    <property type="molecule type" value="Genomic_DNA"/>
</dbReference>
<dbReference type="AlphaFoldDB" id="A0A318KWF9"/>
<evidence type="ECO:0000313" key="3">
    <source>
        <dbReference type="EMBL" id="PXX80912.1"/>
    </source>
</evidence>
<reference evidence="2" key="2">
    <citation type="submission" date="2022-03" db="EMBL/GenBank/DDBJ databases">
        <title>First case of bacteraemia caused by Dielma fastidiosa in a patient hospitalised with diverticulitis.</title>
        <authorList>
            <person name="Forman-Ankjaer B."/>
            <person name="Hvid-Jensen F."/>
            <person name="Kobel C.M."/>
            <person name="Greve T."/>
        </authorList>
    </citation>
    <scope>NUCLEOTIDE SEQUENCE</scope>
    <source>
        <strain evidence="2">AUH_DF_2021</strain>
    </source>
</reference>
<evidence type="ECO:0000259" key="1">
    <source>
        <dbReference type="Pfam" id="PF06725"/>
    </source>
</evidence>
<gene>
    <name evidence="3" type="ORF">DES51_10230</name>
    <name evidence="2" type="ORF">MQE39_13265</name>
</gene>
<dbReference type="PROSITE" id="PS51257">
    <property type="entry name" value="PROKAR_LIPOPROTEIN"/>
    <property type="match status" value="1"/>
</dbReference>
<keyword evidence="4" id="KW-1185">Reference proteome</keyword>
<name>A0A318KWF9_9FIRM</name>
<proteinExistence type="predicted"/>
<dbReference type="GO" id="GO:0004553">
    <property type="term" value="F:hydrolase activity, hydrolyzing O-glycosyl compounds"/>
    <property type="evidence" value="ECO:0007669"/>
    <property type="project" value="InterPro"/>
</dbReference>
<dbReference type="InterPro" id="IPR010611">
    <property type="entry name" value="3D_dom"/>
</dbReference>
<dbReference type="InterPro" id="IPR059180">
    <property type="entry name" value="3D_YorM"/>
</dbReference>
<dbReference type="CDD" id="cd14667">
    <property type="entry name" value="3D_containing_proteins"/>
    <property type="match status" value="1"/>
</dbReference>
<dbReference type="Proteomes" id="UP000247612">
    <property type="component" value="Unassembled WGS sequence"/>
</dbReference>
<evidence type="ECO:0000313" key="2">
    <source>
        <dbReference type="EMBL" id="MDY5169083.1"/>
    </source>
</evidence>
<dbReference type="Proteomes" id="UP001276902">
    <property type="component" value="Unassembled WGS sequence"/>
</dbReference>
<dbReference type="RefSeq" id="WP_022938819.1">
    <property type="nucleotide sequence ID" value="NZ_BAABZA010000002.1"/>
</dbReference>
<dbReference type="OrthoDB" id="9798935at2"/>
<dbReference type="EMBL" id="QJKH01000002">
    <property type="protein sequence ID" value="PXX80912.1"/>
    <property type="molecule type" value="Genomic_DNA"/>
</dbReference>
<dbReference type="STRING" id="1034346.GCA_000313565_02532"/>
<dbReference type="GO" id="GO:0019867">
    <property type="term" value="C:outer membrane"/>
    <property type="evidence" value="ECO:0007669"/>
    <property type="project" value="InterPro"/>
</dbReference>
<feature type="domain" description="3D" evidence="1">
    <location>
        <begin position="188"/>
        <end position="244"/>
    </location>
</feature>
<sequence>MNLKRIFFGLFMTVFTLCGCVSTVKLDAGNQLVLRTKTEIDAPDEFQVEVETVVTTSDSLPAMVYADYDGGEGIDWIASYVEGIPETTYEDFFVTRNEEGEIISKTPVLGSKRVEDAVAPMMKFGGSVTVGSEFYPRMTSYGVDCVGCGGAESGYSGTAGGASVGKHSVLQPNGEWSEGITYGGYYIVAADPSIPFCSILTIYDHGYSGEGLTPGVPFQAIVMDRGGAIRGAKLDLFIGSESEHNMSINYALNNPKVIIERVGGRSGPRSCAV</sequence>
<comment type="caution">
    <text evidence="3">The sequence shown here is derived from an EMBL/GenBank/DDBJ whole genome shotgun (WGS) entry which is preliminary data.</text>
</comment>
<organism evidence="3 4">
    <name type="scientific">Dielma fastidiosa</name>
    <dbReference type="NCBI Taxonomy" id="1034346"/>
    <lineage>
        <taxon>Bacteria</taxon>
        <taxon>Bacillati</taxon>
        <taxon>Bacillota</taxon>
        <taxon>Erysipelotrichia</taxon>
        <taxon>Erysipelotrichales</taxon>
        <taxon>Erysipelotrichaceae</taxon>
        <taxon>Dielma</taxon>
    </lineage>
</organism>
<dbReference type="GeneID" id="94441139"/>